<dbReference type="InterPro" id="IPR000524">
    <property type="entry name" value="Tscrpt_reg_HTH_GntR"/>
</dbReference>
<dbReference type="SMART" id="SM00895">
    <property type="entry name" value="FCD"/>
    <property type="match status" value="1"/>
</dbReference>
<evidence type="ECO:0000256" key="1">
    <source>
        <dbReference type="ARBA" id="ARBA00023015"/>
    </source>
</evidence>
<evidence type="ECO:0000256" key="2">
    <source>
        <dbReference type="ARBA" id="ARBA00023125"/>
    </source>
</evidence>
<dbReference type="InterPro" id="IPR036390">
    <property type="entry name" value="WH_DNA-bd_sf"/>
</dbReference>
<dbReference type="EMBL" id="JAESVN010000014">
    <property type="protein sequence ID" value="MBL4919191.1"/>
    <property type="molecule type" value="Genomic_DNA"/>
</dbReference>
<comment type="caution">
    <text evidence="5">The sequence shown here is derived from an EMBL/GenBank/DDBJ whole genome shotgun (WGS) entry which is preliminary data.</text>
</comment>
<reference evidence="5" key="1">
    <citation type="submission" date="2021-01" db="EMBL/GenBank/DDBJ databases">
        <title>Tabrizicola alba sp. nov. a motile alkaliphilic bacterium isolated from a soda lake.</title>
        <authorList>
            <person name="Szuroczki S."/>
            <person name="Abbaszade G."/>
            <person name="Schumann P."/>
            <person name="Toth E."/>
        </authorList>
    </citation>
    <scope>NUCLEOTIDE SEQUENCE</scope>
    <source>
        <strain evidence="5">DMG-N-6</strain>
    </source>
</reference>
<dbReference type="AlphaFoldDB" id="A0A8K0VDP1"/>
<dbReference type="Gene3D" id="1.10.10.10">
    <property type="entry name" value="Winged helix-like DNA-binding domain superfamily/Winged helix DNA-binding domain"/>
    <property type="match status" value="1"/>
</dbReference>
<name>A0A8K0VDP1_9RHOB</name>
<dbReference type="InterPro" id="IPR036388">
    <property type="entry name" value="WH-like_DNA-bd_sf"/>
</dbReference>
<accession>A0A8K0VDP1</accession>
<dbReference type="SUPFAM" id="SSF48008">
    <property type="entry name" value="GntR ligand-binding domain-like"/>
    <property type="match status" value="1"/>
</dbReference>
<dbReference type="Pfam" id="PF07729">
    <property type="entry name" value="FCD"/>
    <property type="match status" value="1"/>
</dbReference>
<dbReference type="SMART" id="SM00345">
    <property type="entry name" value="HTH_GNTR"/>
    <property type="match status" value="1"/>
</dbReference>
<evidence type="ECO:0000313" key="5">
    <source>
        <dbReference type="EMBL" id="MBL4919191.1"/>
    </source>
</evidence>
<dbReference type="RefSeq" id="WP_202690170.1">
    <property type="nucleotide sequence ID" value="NZ_JAESVN010000014.1"/>
</dbReference>
<dbReference type="PANTHER" id="PTHR43537">
    <property type="entry name" value="TRANSCRIPTIONAL REGULATOR, GNTR FAMILY"/>
    <property type="match status" value="1"/>
</dbReference>
<proteinExistence type="predicted"/>
<keyword evidence="1" id="KW-0805">Transcription regulation</keyword>
<evidence type="ECO:0000313" key="6">
    <source>
        <dbReference type="Proteomes" id="UP000648908"/>
    </source>
</evidence>
<keyword evidence="6" id="KW-1185">Reference proteome</keyword>
<evidence type="ECO:0000256" key="3">
    <source>
        <dbReference type="ARBA" id="ARBA00023163"/>
    </source>
</evidence>
<keyword evidence="2" id="KW-0238">DNA-binding</keyword>
<dbReference type="InterPro" id="IPR011711">
    <property type="entry name" value="GntR_C"/>
</dbReference>
<protein>
    <submittedName>
        <fullName evidence="5">GntR family transcriptional regulator</fullName>
    </submittedName>
</protein>
<sequence length="231" mass="25889">MQNMMAPPNGADEFEPASSSQHLRVAGWLRDRIIEGEFLPGAKIPEVATCDRLGISRTPLREAFKVLAAERILTLQPNRGAIVTPVGLDDIEQAMTVTATLEGLAGELLCDHVTSAEVDRLSILTKELTLHRRAGDLMAYFKVNQEIHRLIIEGSRNRTLIETHEMLSNRFARYRFVGNKSPDRWDRAMLEHELILGAIRDRDSAVIGPLLKSHILNGWRVARGKSFDTTD</sequence>
<dbReference type="Proteomes" id="UP000648908">
    <property type="component" value="Unassembled WGS sequence"/>
</dbReference>
<feature type="domain" description="HTH gntR-type" evidence="4">
    <location>
        <begin position="19"/>
        <end position="86"/>
    </location>
</feature>
<dbReference type="GO" id="GO:0003677">
    <property type="term" value="F:DNA binding"/>
    <property type="evidence" value="ECO:0007669"/>
    <property type="project" value="UniProtKB-KW"/>
</dbReference>
<dbReference type="CDD" id="cd07377">
    <property type="entry name" value="WHTH_GntR"/>
    <property type="match status" value="1"/>
</dbReference>
<dbReference type="SUPFAM" id="SSF46785">
    <property type="entry name" value="Winged helix' DNA-binding domain"/>
    <property type="match status" value="1"/>
</dbReference>
<keyword evidence="3" id="KW-0804">Transcription</keyword>
<dbReference type="InterPro" id="IPR008920">
    <property type="entry name" value="TF_FadR/GntR_C"/>
</dbReference>
<dbReference type="Gene3D" id="1.20.120.530">
    <property type="entry name" value="GntR ligand-binding domain-like"/>
    <property type="match status" value="1"/>
</dbReference>
<organism evidence="5 6">
    <name type="scientific">Szabonella alba</name>
    <dbReference type="NCBI Taxonomy" id="2804194"/>
    <lineage>
        <taxon>Bacteria</taxon>
        <taxon>Pseudomonadati</taxon>
        <taxon>Pseudomonadota</taxon>
        <taxon>Alphaproteobacteria</taxon>
        <taxon>Rhodobacterales</taxon>
        <taxon>Paracoccaceae</taxon>
        <taxon>Szabonella</taxon>
    </lineage>
</organism>
<gene>
    <name evidence="5" type="ORF">JL811_18380</name>
</gene>
<dbReference type="PANTHER" id="PTHR43537:SF50">
    <property type="entry name" value="TRANSCRIPTIONAL REGULATORY PROTEIN"/>
    <property type="match status" value="1"/>
</dbReference>
<dbReference type="Pfam" id="PF00392">
    <property type="entry name" value="GntR"/>
    <property type="match status" value="1"/>
</dbReference>
<dbReference type="PROSITE" id="PS50949">
    <property type="entry name" value="HTH_GNTR"/>
    <property type="match status" value="1"/>
</dbReference>
<evidence type="ECO:0000259" key="4">
    <source>
        <dbReference type="PROSITE" id="PS50949"/>
    </source>
</evidence>
<dbReference type="GO" id="GO:0003700">
    <property type="term" value="F:DNA-binding transcription factor activity"/>
    <property type="evidence" value="ECO:0007669"/>
    <property type="project" value="InterPro"/>
</dbReference>